<gene>
    <name evidence="1" type="ORF">BDN72DRAFT_964487</name>
</gene>
<evidence type="ECO:0000313" key="1">
    <source>
        <dbReference type="EMBL" id="TFK62512.1"/>
    </source>
</evidence>
<keyword evidence="2" id="KW-1185">Reference proteome</keyword>
<sequence length="414" mass="47844">MLFPPELILEIIYKVVECCTPIELAAALRSCSLVCELWRVCAQPLLYSRFARYKLCYHNSQLIRALLASERTQGYTKCLWIGDNWSTRNGPEEELLFKLLPQLRDLGIWDTGFTKLQASGSLHRFAIASAQITCLQIQCLDDFPVDLFDHWIALKELKIDNSVLDGFSRISGKPANFSQETRVRPHIQTLQIDIFRSREISTLAWLMHPECALDISSLKTLHLGDYLDWMSGDEIRLMREFIAFCSLTVEELLVGVRPGRDFDIELPHILSHVRVLRFQLLESEGDIPETFRTALPRITGFLSIFGPHPDNLQEVWIPGVSLYHEGGKLDDKVLKAYQELAARLVKFKNLRKLWIVYYEEDNKLSEEEVEAGLRQVLSGVYERLNPIFVQIVFQNYGRYAFDNSEIWHYGDILD</sequence>
<proteinExistence type="predicted"/>
<name>A0ACD3ACD9_9AGAR</name>
<reference evidence="1 2" key="1">
    <citation type="journal article" date="2019" name="Nat. Ecol. Evol.">
        <title>Megaphylogeny resolves global patterns of mushroom evolution.</title>
        <authorList>
            <person name="Varga T."/>
            <person name="Krizsan K."/>
            <person name="Foldi C."/>
            <person name="Dima B."/>
            <person name="Sanchez-Garcia M."/>
            <person name="Sanchez-Ramirez S."/>
            <person name="Szollosi G.J."/>
            <person name="Szarkandi J.G."/>
            <person name="Papp V."/>
            <person name="Albert L."/>
            <person name="Andreopoulos W."/>
            <person name="Angelini C."/>
            <person name="Antonin V."/>
            <person name="Barry K.W."/>
            <person name="Bougher N.L."/>
            <person name="Buchanan P."/>
            <person name="Buyck B."/>
            <person name="Bense V."/>
            <person name="Catcheside P."/>
            <person name="Chovatia M."/>
            <person name="Cooper J."/>
            <person name="Damon W."/>
            <person name="Desjardin D."/>
            <person name="Finy P."/>
            <person name="Geml J."/>
            <person name="Haridas S."/>
            <person name="Hughes K."/>
            <person name="Justo A."/>
            <person name="Karasinski D."/>
            <person name="Kautmanova I."/>
            <person name="Kiss B."/>
            <person name="Kocsube S."/>
            <person name="Kotiranta H."/>
            <person name="LaButti K.M."/>
            <person name="Lechner B.E."/>
            <person name="Liimatainen K."/>
            <person name="Lipzen A."/>
            <person name="Lukacs Z."/>
            <person name="Mihaltcheva S."/>
            <person name="Morgado L.N."/>
            <person name="Niskanen T."/>
            <person name="Noordeloos M.E."/>
            <person name="Ohm R.A."/>
            <person name="Ortiz-Santana B."/>
            <person name="Ovrebo C."/>
            <person name="Racz N."/>
            <person name="Riley R."/>
            <person name="Savchenko A."/>
            <person name="Shiryaev A."/>
            <person name="Soop K."/>
            <person name="Spirin V."/>
            <person name="Szebenyi C."/>
            <person name="Tomsovsky M."/>
            <person name="Tulloss R.E."/>
            <person name="Uehling J."/>
            <person name="Grigoriev I.V."/>
            <person name="Vagvolgyi C."/>
            <person name="Papp T."/>
            <person name="Martin F.M."/>
            <person name="Miettinen O."/>
            <person name="Hibbett D.S."/>
            <person name="Nagy L.G."/>
        </authorList>
    </citation>
    <scope>NUCLEOTIDE SEQUENCE [LARGE SCALE GENOMIC DNA]</scope>
    <source>
        <strain evidence="1 2">NL-1719</strain>
    </source>
</reference>
<dbReference type="EMBL" id="ML208576">
    <property type="protein sequence ID" value="TFK62512.1"/>
    <property type="molecule type" value="Genomic_DNA"/>
</dbReference>
<accession>A0ACD3ACD9</accession>
<protein>
    <submittedName>
        <fullName evidence="1">Uncharacterized protein</fullName>
    </submittedName>
</protein>
<organism evidence="1 2">
    <name type="scientific">Pluteus cervinus</name>
    <dbReference type="NCBI Taxonomy" id="181527"/>
    <lineage>
        <taxon>Eukaryota</taxon>
        <taxon>Fungi</taxon>
        <taxon>Dikarya</taxon>
        <taxon>Basidiomycota</taxon>
        <taxon>Agaricomycotina</taxon>
        <taxon>Agaricomycetes</taxon>
        <taxon>Agaricomycetidae</taxon>
        <taxon>Agaricales</taxon>
        <taxon>Pluteineae</taxon>
        <taxon>Pluteaceae</taxon>
        <taxon>Pluteus</taxon>
    </lineage>
</organism>
<dbReference type="Proteomes" id="UP000308600">
    <property type="component" value="Unassembled WGS sequence"/>
</dbReference>
<evidence type="ECO:0000313" key="2">
    <source>
        <dbReference type="Proteomes" id="UP000308600"/>
    </source>
</evidence>